<reference evidence="1 2" key="1">
    <citation type="submission" date="2018-11" db="EMBL/GenBank/DDBJ databases">
        <title>Genomic Encyclopedia of Type Strains, Phase IV (KMG-IV): sequencing the most valuable type-strain genomes for metagenomic binning, comparative biology and taxonomic classification.</title>
        <authorList>
            <person name="Goeker M."/>
        </authorList>
    </citation>
    <scope>NUCLEOTIDE SEQUENCE [LARGE SCALE GENOMIC DNA]</scope>
    <source>
        <strain evidence="1 2">DSM 18090</strain>
    </source>
</reference>
<dbReference type="Proteomes" id="UP000276443">
    <property type="component" value="Unassembled WGS sequence"/>
</dbReference>
<name>A0A3N5BF66_9BACI</name>
<dbReference type="AlphaFoldDB" id="A0A3N5BF66"/>
<dbReference type="InterPro" id="IPR025953">
    <property type="entry name" value="YlbD_coat"/>
</dbReference>
<keyword evidence="2" id="KW-1185">Reference proteome</keyword>
<evidence type="ECO:0000313" key="2">
    <source>
        <dbReference type="Proteomes" id="UP000276443"/>
    </source>
</evidence>
<dbReference type="Pfam" id="PF14071">
    <property type="entry name" value="YlbD_coat"/>
    <property type="match status" value="1"/>
</dbReference>
<dbReference type="OrthoDB" id="1655540at2"/>
<protein>
    <submittedName>
        <fullName evidence="1">Putative coat protein YlbD-like</fullName>
    </submittedName>
</protein>
<keyword evidence="1" id="KW-0167">Capsid protein</keyword>
<sequence>MSHLELPDEVRRFKAFVESRNGLKDDVRNGKYTWQELFDKWYLSGEQDPFWDRYEQLEPTIDDTSSDYKGKFTNILDMVSKIDIDQFEKQVNNLSQTIDQVQSFLQKQNKSKPHYHYNQRKRFF</sequence>
<proteinExistence type="predicted"/>
<dbReference type="EMBL" id="RKRF01000007">
    <property type="protein sequence ID" value="RPF56107.1"/>
    <property type="molecule type" value="Genomic_DNA"/>
</dbReference>
<organism evidence="1 2">
    <name type="scientific">Aquisalibacillus elongatus</name>
    <dbReference type="NCBI Taxonomy" id="485577"/>
    <lineage>
        <taxon>Bacteria</taxon>
        <taxon>Bacillati</taxon>
        <taxon>Bacillota</taxon>
        <taxon>Bacilli</taxon>
        <taxon>Bacillales</taxon>
        <taxon>Bacillaceae</taxon>
        <taxon>Aquisalibacillus</taxon>
    </lineage>
</organism>
<accession>A0A3N5BF66</accession>
<evidence type="ECO:0000313" key="1">
    <source>
        <dbReference type="EMBL" id="RPF56107.1"/>
    </source>
</evidence>
<dbReference type="RefSeq" id="WP_124220216.1">
    <property type="nucleotide sequence ID" value="NZ_RKRF01000007.1"/>
</dbReference>
<keyword evidence="1" id="KW-0946">Virion</keyword>
<gene>
    <name evidence="1" type="ORF">EDC24_0995</name>
</gene>
<comment type="caution">
    <text evidence="1">The sequence shown here is derived from an EMBL/GenBank/DDBJ whole genome shotgun (WGS) entry which is preliminary data.</text>
</comment>